<dbReference type="Proteomes" id="UP001303889">
    <property type="component" value="Unassembled WGS sequence"/>
</dbReference>
<gene>
    <name evidence="2" type="ORF">C8A05DRAFT_33155</name>
</gene>
<evidence type="ECO:0000256" key="1">
    <source>
        <dbReference type="SAM" id="MobiDB-lite"/>
    </source>
</evidence>
<protein>
    <submittedName>
        <fullName evidence="2">Uncharacterized protein</fullName>
    </submittedName>
</protein>
<evidence type="ECO:0000313" key="2">
    <source>
        <dbReference type="EMBL" id="KAK3903118.1"/>
    </source>
</evidence>
<proteinExistence type="predicted"/>
<reference evidence="2" key="1">
    <citation type="journal article" date="2023" name="Mol. Phylogenet. Evol.">
        <title>Genome-scale phylogeny and comparative genomics of the fungal order Sordariales.</title>
        <authorList>
            <person name="Hensen N."/>
            <person name="Bonometti L."/>
            <person name="Westerberg I."/>
            <person name="Brannstrom I.O."/>
            <person name="Guillou S."/>
            <person name="Cros-Aarteil S."/>
            <person name="Calhoun S."/>
            <person name="Haridas S."/>
            <person name="Kuo A."/>
            <person name="Mondo S."/>
            <person name="Pangilinan J."/>
            <person name="Riley R."/>
            <person name="LaButti K."/>
            <person name="Andreopoulos B."/>
            <person name="Lipzen A."/>
            <person name="Chen C."/>
            <person name="Yan M."/>
            <person name="Daum C."/>
            <person name="Ng V."/>
            <person name="Clum A."/>
            <person name="Steindorff A."/>
            <person name="Ohm R.A."/>
            <person name="Martin F."/>
            <person name="Silar P."/>
            <person name="Natvig D.O."/>
            <person name="Lalanne C."/>
            <person name="Gautier V."/>
            <person name="Ament-Velasquez S.L."/>
            <person name="Kruys A."/>
            <person name="Hutchinson M.I."/>
            <person name="Powell A.J."/>
            <person name="Barry K."/>
            <person name="Miller A.N."/>
            <person name="Grigoriev I.V."/>
            <person name="Debuchy R."/>
            <person name="Gladieux P."/>
            <person name="Hiltunen Thoren M."/>
            <person name="Johannesson H."/>
        </authorList>
    </citation>
    <scope>NUCLEOTIDE SEQUENCE</scope>
    <source>
        <strain evidence="2">CBS 103.79</strain>
    </source>
</reference>
<feature type="compositionally biased region" description="Basic and acidic residues" evidence="1">
    <location>
        <begin position="27"/>
        <end position="36"/>
    </location>
</feature>
<comment type="caution">
    <text evidence="2">The sequence shown here is derived from an EMBL/GenBank/DDBJ whole genome shotgun (WGS) entry which is preliminary data.</text>
</comment>
<organism evidence="2 3">
    <name type="scientific">Staphylotrichum tortipilum</name>
    <dbReference type="NCBI Taxonomy" id="2831512"/>
    <lineage>
        <taxon>Eukaryota</taxon>
        <taxon>Fungi</taxon>
        <taxon>Dikarya</taxon>
        <taxon>Ascomycota</taxon>
        <taxon>Pezizomycotina</taxon>
        <taxon>Sordariomycetes</taxon>
        <taxon>Sordariomycetidae</taxon>
        <taxon>Sordariales</taxon>
        <taxon>Chaetomiaceae</taxon>
        <taxon>Staphylotrichum</taxon>
    </lineage>
</organism>
<accession>A0AAN6MMR7</accession>
<reference evidence="2" key="2">
    <citation type="submission" date="2023-05" db="EMBL/GenBank/DDBJ databases">
        <authorList>
            <consortium name="Lawrence Berkeley National Laboratory"/>
            <person name="Steindorff A."/>
            <person name="Hensen N."/>
            <person name="Bonometti L."/>
            <person name="Westerberg I."/>
            <person name="Brannstrom I.O."/>
            <person name="Guillou S."/>
            <person name="Cros-Aarteil S."/>
            <person name="Calhoun S."/>
            <person name="Haridas S."/>
            <person name="Kuo A."/>
            <person name="Mondo S."/>
            <person name="Pangilinan J."/>
            <person name="Riley R."/>
            <person name="Labutti K."/>
            <person name="Andreopoulos B."/>
            <person name="Lipzen A."/>
            <person name="Chen C."/>
            <person name="Yanf M."/>
            <person name="Daum C."/>
            <person name="Ng V."/>
            <person name="Clum A."/>
            <person name="Ohm R."/>
            <person name="Martin F."/>
            <person name="Silar P."/>
            <person name="Natvig D."/>
            <person name="Lalanne C."/>
            <person name="Gautier V."/>
            <person name="Ament-Velasquez S.L."/>
            <person name="Kruys A."/>
            <person name="Hutchinson M.I."/>
            <person name="Powell A.J."/>
            <person name="Barry K."/>
            <person name="Miller A.N."/>
            <person name="Grigoriev I.V."/>
            <person name="Debuchy R."/>
            <person name="Gladieux P."/>
            <person name="Thoren M.H."/>
            <person name="Johannesson H."/>
        </authorList>
    </citation>
    <scope>NUCLEOTIDE SEQUENCE</scope>
    <source>
        <strain evidence="2">CBS 103.79</strain>
    </source>
</reference>
<dbReference type="AlphaFoldDB" id="A0AAN6MMR7"/>
<name>A0AAN6MMR7_9PEZI</name>
<feature type="region of interest" description="Disordered" evidence="1">
    <location>
        <begin position="1"/>
        <end position="36"/>
    </location>
</feature>
<keyword evidence="3" id="KW-1185">Reference proteome</keyword>
<evidence type="ECO:0000313" key="3">
    <source>
        <dbReference type="Proteomes" id="UP001303889"/>
    </source>
</evidence>
<dbReference type="EMBL" id="MU855468">
    <property type="protein sequence ID" value="KAK3903118.1"/>
    <property type="molecule type" value="Genomic_DNA"/>
</dbReference>
<sequence length="67" mass="7795">MHPYETDQARIPSTDTYADIPAYGRYKPQDDDFRPEPKHFMSTSAETLKYWPSVLDMCDESHIIVEG</sequence>